<accession>A0ABQ0J2E8</accession>
<dbReference type="RefSeq" id="WP_007284226.1">
    <property type="nucleotide sequence ID" value="NZ_BASM01000043.1"/>
</dbReference>
<dbReference type="SMART" id="SM00822">
    <property type="entry name" value="PKS_KR"/>
    <property type="match status" value="1"/>
</dbReference>
<comment type="caution">
    <text evidence="3">The sequence shown here is derived from an EMBL/GenBank/DDBJ whole genome shotgun (WGS) entry which is preliminary data.</text>
</comment>
<dbReference type="PANTHER" id="PTHR42760:SF127">
    <property type="entry name" value="3-KETOACYL-ACYL CARRIER PROTEIN REDUCTASE-RELATED"/>
    <property type="match status" value="1"/>
</dbReference>
<dbReference type="SUPFAM" id="SSF51735">
    <property type="entry name" value="NAD(P)-binding Rossmann-fold domains"/>
    <property type="match status" value="1"/>
</dbReference>
<dbReference type="InterPro" id="IPR057326">
    <property type="entry name" value="KR_dom"/>
</dbReference>
<dbReference type="InterPro" id="IPR020904">
    <property type="entry name" value="Sc_DH/Rdtase_CS"/>
</dbReference>
<gene>
    <name evidence="3" type="ORF">NBRC3257_3112</name>
</gene>
<dbReference type="Gene3D" id="3.40.50.720">
    <property type="entry name" value="NAD(P)-binding Rossmann-like Domain"/>
    <property type="match status" value="1"/>
</dbReference>
<proteinExistence type="inferred from homology"/>
<dbReference type="PROSITE" id="PS00061">
    <property type="entry name" value="ADH_SHORT"/>
    <property type="match status" value="1"/>
</dbReference>
<dbReference type="PRINTS" id="PR00080">
    <property type="entry name" value="SDRFAMILY"/>
</dbReference>
<dbReference type="CDD" id="cd05233">
    <property type="entry name" value="SDR_c"/>
    <property type="match status" value="1"/>
</dbReference>
<dbReference type="EMBL" id="BASM01000043">
    <property type="protein sequence ID" value="GAD28113.1"/>
    <property type="molecule type" value="Genomic_DNA"/>
</dbReference>
<feature type="domain" description="Ketoreductase" evidence="2">
    <location>
        <begin position="3"/>
        <end position="181"/>
    </location>
</feature>
<protein>
    <submittedName>
        <fullName evidence="3">Oxidoreductase</fullName>
    </submittedName>
</protein>
<dbReference type="InterPro" id="IPR002347">
    <property type="entry name" value="SDR_fam"/>
</dbReference>
<name>A0ABQ0J2E8_GLUTH</name>
<keyword evidence="4" id="KW-1185">Reference proteome</keyword>
<dbReference type="Proteomes" id="UP000018209">
    <property type="component" value="Unassembled WGS sequence"/>
</dbReference>
<reference evidence="3 4" key="1">
    <citation type="submission" date="2013-08" db="EMBL/GenBank/DDBJ databases">
        <title>Gluconobacter thailandicus NBRC 3257 whole genome sequence.</title>
        <authorList>
            <person name="Matsutani M."/>
            <person name="Yakushi T."/>
            <person name="Matsushita K."/>
        </authorList>
    </citation>
    <scope>NUCLEOTIDE SEQUENCE [LARGE SCALE GENOMIC DNA]</scope>
    <source>
        <strain evidence="3 4">NBRC 3257</strain>
    </source>
</reference>
<evidence type="ECO:0000313" key="4">
    <source>
        <dbReference type="Proteomes" id="UP000018209"/>
    </source>
</evidence>
<comment type="similarity">
    <text evidence="1">Belongs to the short-chain dehydrogenases/reductases (SDR) family.</text>
</comment>
<dbReference type="PRINTS" id="PR00081">
    <property type="entry name" value="GDHRDH"/>
</dbReference>
<evidence type="ECO:0000256" key="1">
    <source>
        <dbReference type="ARBA" id="ARBA00006484"/>
    </source>
</evidence>
<organism evidence="3 4">
    <name type="scientific">Gluconobacter thailandicus NBRC 3257</name>
    <dbReference type="NCBI Taxonomy" id="1381097"/>
    <lineage>
        <taxon>Bacteria</taxon>
        <taxon>Pseudomonadati</taxon>
        <taxon>Pseudomonadota</taxon>
        <taxon>Alphaproteobacteria</taxon>
        <taxon>Acetobacterales</taxon>
        <taxon>Acetobacteraceae</taxon>
        <taxon>Gluconobacter</taxon>
    </lineage>
</organism>
<evidence type="ECO:0000259" key="2">
    <source>
        <dbReference type="SMART" id="SM00822"/>
    </source>
</evidence>
<evidence type="ECO:0000313" key="3">
    <source>
        <dbReference type="EMBL" id="GAD28113.1"/>
    </source>
</evidence>
<dbReference type="Pfam" id="PF13561">
    <property type="entry name" value="adh_short_C2"/>
    <property type="match status" value="1"/>
</dbReference>
<dbReference type="InterPro" id="IPR036291">
    <property type="entry name" value="NAD(P)-bd_dom_sf"/>
</dbReference>
<sequence length="244" mass="25440">MSRVVLVTGAARGLGACIAEHLLSEGYRVAVADLDFAASQSLALDWGENAFAVQMDVASEDSVEKGLDAVEQHFGLPWLLVNNAAVMKAQKVLDIDIETFDAVMAVNVRGTFLGCQRFARRLRARNAEGRIVNIGSLAGENGGTATGAHYAASKGAIHTLTKVFARDLAPFGITVNTVAPGPLDLPSVAETIGADRIAGLIAALPTGRLGDPKTVARMVAELAHPSAGSMTGATIDINSGLYMR</sequence>
<dbReference type="PANTHER" id="PTHR42760">
    <property type="entry name" value="SHORT-CHAIN DEHYDROGENASES/REDUCTASES FAMILY MEMBER"/>
    <property type="match status" value="1"/>
</dbReference>